<name>A0A4Z2IJV7_9TELE</name>
<evidence type="ECO:0000313" key="2">
    <source>
        <dbReference type="EMBL" id="TNN77754.1"/>
    </source>
</evidence>
<proteinExistence type="predicted"/>
<dbReference type="Proteomes" id="UP000314294">
    <property type="component" value="Unassembled WGS sequence"/>
</dbReference>
<sequence length="124" mass="13585">MVKLRISMPILPTSGDATSLTSLANCGDVYGHLPIGEVFWNSRGVVTFLTDGGGGGSGLCEVRGCWHAVEGDEADKDDHQRDQRTIPQKRLKRSAVSRERFTAVALLSFTTMGIQLYRVYMHTA</sequence>
<evidence type="ECO:0000256" key="1">
    <source>
        <dbReference type="SAM" id="MobiDB-lite"/>
    </source>
</evidence>
<reference evidence="2 3" key="1">
    <citation type="submission" date="2019-03" db="EMBL/GenBank/DDBJ databases">
        <title>First draft genome of Liparis tanakae, snailfish: a comprehensive survey of snailfish specific genes.</title>
        <authorList>
            <person name="Kim W."/>
            <person name="Song I."/>
            <person name="Jeong J.-H."/>
            <person name="Kim D."/>
            <person name="Kim S."/>
            <person name="Ryu S."/>
            <person name="Song J.Y."/>
            <person name="Lee S.K."/>
        </authorList>
    </citation>
    <scope>NUCLEOTIDE SEQUENCE [LARGE SCALE GENOMIC DNA]</scope>
    <source>
        <tissue evidence="2">Muscle</tissue>
    </source>
</reference>
<evidence type="ECO:0000313" key="3">
    <source>
        <dbReference type="Proteomes" id="UP000314294"/>
    </source>
</evidence>
<dbReference type="EMBL" id="SRLO01000080">
    <property type="protein sequence ID" value="TNN77754.1"/>
    <property type="molecule type" value="Genomic_DNA"/>
</dbReference>
<gene>
    <name evidence="2" type="ORF">EYF80_012052</name>
</gene>
<dbReference type="AlphaFoldDB" id="A0A4Z2IJV7"/>
<organism evidence="2 3">
    <name type="scientific">Liparis tanakae</name>
    <name type="common">Tanaka's snailfish</name>
    <dbReference type="NCBI Taxonomy" id="230148"/>
    <lineage>
        <taxon>Eukaryota</taxon>
        <taxon>Metazoa</taxon>
        <taxon>Chordata</taxon>
        <taxon>Craniata</taxon>
        <taxon>Vertebrata</taxon>
        <taxon>Euteleostomi</taxon>
        <taxon>Actinopterygii</taxon>
        <taxon>Neopterygii</taxon>
        <taxon>Teleostei</taxon>
        <taxon>Neoteleostei</taxon>
        <taxon>Acanthomorphata</taxon>
        <taxon>Eupercaria</taxon>
        <taxon>Perciformes</taxon>
        <taxon>Cottioidei</taxon>
        <taxon>Cottales</taxon>
        <taxon>Liparidae</taxon>
        <taxon>Liparis</taxon>
    </lineage>
</organism>
<accession>A0A4Z2IJV7</accession>
<protein>
    <submittedName>
        <fullName evidence="2">Uncharacterized protein</fullName>
    </submittedName>
</protein>
<keyword evidence="3" id="KW-1185">Reference proteome</keyword>
<feature type="region of interest" description="Disordered" evidence="1">
    <location>
        <begin position="72"/>
        <end position="91"/>
    </location>
</feature>
<comment type="caution">
    <text evidence="2">The sequence shown here is derived from an EMBL/GenBank/DDBJ whole genome shotgun (WGS) entry which is preliminary data.</text>
</comment>